<feature type="domain" description="MnmC-like methyltransferase" evidence="1">
    <location>
        <begin position="121"/>
        <end position="214"/>
    </location>
</feature>
<evidence type="ECO:0000313" key="2">
    <source>
        <dbReference type="EMBL" id="KGF88994.1"/>
    </source>
</evidence>
<dbReference type="InterPro" id="IPR029063">
    <property type="entry name" value="SAM-dependent_MTases_sf"/>
</dbReference>
<dbReference type="EMBL" id="JNAH01000002">
    <property type="protein sequence ID" value="KGF88994.1"/>
    <property type="molecule type" value="Genomic_DNA"/>
</dbReference>
<sequence>MSELIEVLTKDGSYSLRSVFFQENFHSILGAFEETKSKFIDTSNLERFKGKSLNVLDICFGLGYNSASLINELIKQKSYLNLYALEIDKKPLEYSLRNESFLKLWAPKVKTIFKSLYRKDYFEDQFFKCNLLWGDARKKITIIPSSIKFDLIYLDGFSPQKCPQVWTIEFLSKVSEKLNSQGYLITYSSSAAVRKTLRNLGLEIFTIKPSFNNKTFWSQGTVAISKFDKNKLKPNFNFEKLSLMEEEHLLTKASIPYRDQDLNSSKDHIIKKRLDEQLLSNLLSTNKWREKWGMTKLSLKS</sequence>
<gene>
    <name evidence="2" type="ORF">EU91_0107</name>
</gene>
<dbReference type="AlphaFoldDB" id="A0A0A1ZL77"/>
<dbReference type="GO" id="GO:0016645">
    <property type="term" value="F:oxidoreductase activity, acting on the CH-NH group of donors"/>
    <property type="evidence" value="ECO:0007669"/>
    <property type="project" value="InterPro"/>
</dbReference>
<proteinExistence type="predicted"/>
<organism evidence="2 3">
    <name type="scientific">Prochlorococcus marinus str. GP2</name>
    <dbReference type="NCBI Taxonomy" id="59925"/>
    <lineage>
        <taxon>Bacteria</taxon>
        <taxon>Bacillati</taxon>
        <taxon>Cyanobacteriota</taxon>
        <taxon>Cyanophyceae</taxon>
        <taxon>Synechococcales</taxon>
        <taxon>Prochlorococcaceae</taxon>
        <taxon>Prochlorococcus</taxon>
    </lineage>
</organism>
<dbReference type="InterPro" id="IPR008471">
    <property type="entry name" value="MnmC-like_methylTransf"/>
</dbReference>
<dbReference type="SUPFAM" id="SSF53335">
    <property type="entry name" value="S-adenosyl-L-methionine-dependent methyltransferases"/>
    <property type="match status" value="1"/>
</dbReference>
<dbReference type="GO" id="GO:0032259">
    <property type="term" value="P:methylation"/>
    <property type="evidence" value="ECO:0007669"/>
    <property type="project" value="UniProtKB-KW"/>
</dbReference>
<dbReference type="EC" id="2.1.1.-" evidence="2"/>
<dbReference type="eggNOG" id="COG4121">
    <property type="taxonomic scope" value="Bacteria"/>
</dbReference>
<comment type="caution">
    <text evidence="2">The sequence shown here is derived from an EMBL/GenBank/DDBJ whole genome shotgun (WGS) entry which is preliminary data.</text>
</comment>
<dbReference type="RefSeq" id="WP_032523740.1">
    <property type="nucleotide sequence ID" value="NZ_CP138934.1"/>
</dbReference>
<protein>
    <submittedName>
        <fullName evidence="2">SAM-dependent methyltransferase</fullName>
        <ecNumber evidence="2">2.1.1.-</ecNumber>
    </submittedName>
</protein>
<dbReference type="STRING" id="59925.EU91_0107"/>
<dbReference type="OrthoDB" id="9786494at2"/>
<dbReference type="Proteomes" id="UP000030598">
    <property type="component" value="Unassembled WGS sequence"/>
</dbReference>
<name>A0A0A1ZL77_PROMR</name>
<dbReference type="Gene3D" id="3.40.50.150">
    <property type="entry name" value="Vaccinia Virus protein VP39"/>
    <property type="match status" value="1"/>
</dbReference>
<dbReference type="PANTHER" id="PTHR39963">
    <property type="entry name" value="SLL0983 PROTEIN"/>
    <property type="match status" value="1"/>
</dbReference>
<keyword evidence="2" id="KW-0489">Methyltransferase</keyword>
<dbReference type="Pfam" id="PF05430">
    <property type="entry name" value="Methyltransf_30"/>
    <property type="match status" value="1"/>
</dbReference>
<reference evidence="3" key="1">
    <citation type="journal article" date="2014" name="Sci. Data">
        <title>Genomes of diverse isolates of the marine cyanobacterium Prochlorococcus.</title>
        <authorList>
            <person name="Biller S."/>
            <person name="Berube P."/>
            <person name="Thompson J."/>
            <person name="Kelly L."/>
            <person name="Roggensack S."/>
            <person name="Awad L."/>
            <person name="Roache-Johnson K."/>
            <person name="Ding H."/>
            <person name="Giovannoni S.J."/>
            <person name="Moore L.R."/>
            <person name="Chisholm S.W."/>
        </authorList>
    </citation>
    <scope>NUCLEOTIDE SEQUENCE [LARGE SCALE GENOMIC DNA]</scope>
    <source>
        <strain evidence="3">GP2</strain>
    </source>
</reference>
<dbReference type="PANTHER" id="PTHR39963:SF1">
    <property type="entry name" value="MNMC-LIKE METHYLTRANSFERASE DOMAIN-CONTAINING PROTEIN"/>
    <property type="match status" value="1"/>
</dbReference>
<evidence type="ECO:0000259" key="1">
    <source>
        <dbReference type="Pfam" id="PF05430"/>
    </source>
</evidence>
<evidence type="ECO:0000313" key="3">
    <source>
        <dbReference type="Proteomes" id="UP000030598"/>
    </source>
</evidence>
<keyword evidence="2" id="KW-0808">Transferase</keyword>
<dbReference type="GO" id="GO:0008168">
    <property type="term" value="F:methyltransferase activity"/>
    <property type="evidence" value="ECO:0007669"/>
    <property type="project" value="UniProtKB-KW"/>
</dbReference>
<accession>A0A0A1ZL77</accession>